<evidence type="ECO:0000313" key="1">
    <source>
        <dbReference type="EMBL" id="CAL1699758.1"/>
    </source>
</evidence>
<name>A0ABP1CYE3_9APHY</name>
<dbReference type="EMBL" id="OZ037954">
    <property type="protein sequence ID" value="CAL1699758.1"/>
    <property type="molecule type" value="Genomic_DNA"/>
</dbReference>
<evidence type="ECO:0000313" key="2">
    <source>
        <dbReference type="Proteomes" id="UP001497453"/>
    </source>
</evidence>
<proteinExistence type="predicted"/>
<gene>
    <name evidence="1" type="ORF">GFSPODELE1_LOCUS2833</name>
</gene>
<organism evidence="1 2">
    <name type="scientific">Somion occarium</name>
    <dbReference type="NCBI Taxonomy" id="3059160"/>
    <lineage>
        <taxon>Eukaryota</taxon>
        <taxon>Fungi</taxon>
        <taxon>Dikarya</taxon>
        <taxon>Basidiomycota</taxon>
        <taxon>Agaricomycotina</taxon>
        <taxon>Agaricomycetes</taxon>
        <taxon>Polyporales</taxon>
        <taxon>Cerrenaceae</taxon>
        <taxon>Somion</taxon>
    </lineage>
</organism>
<protein>
    <submittedName>
        <fullName evidence="1">Uncharacterized protein</fullName>
    </submittedName>
</protein>
<accession>A0ABP1CYE3</accession>
<reference evidence="2" key="1">
    <citation type="submission" date="2024-04" db="EMBL/GenBank/DDBJ databases">
        <authorList>
            <person name="Shaw F."/>
            <person name="Minotto A."/>
        </authorList>
    </citation>
    <scope>NUCLEOTIDE SEQUENCE [LARGE SCALE GENOMIC DNA]</scope>
</reference>
<sequence>MVRDIYCGPRSLSGNLGRDAFISFPFTQSVVDVKNPRSIEDMRSGRSRCSIYPVQSCRKRHRHRKCCIYNEFCVVSRELYTTEGRHHKVRYESI</sequence>
<keyword evidence="2" id="KW-1185">Reference proteome</keyword>
<dbReference type="Proteomes" id="UP001497453">
    <property type="component" value="Chromosome 11"/>
</dbReference>